<reference evidence="3 4" key="1">
    <citation type="submission" date="2020-01" db="EMBL/GenBank/DDBJ databases">
        <authorList>
            <person name="Gupta K D."/>
        </authorList>
    </citation>
    <scope>NUCLEOTIDE SEQUENCE [LARGE SCALE GENOMIC DNA]</scope>
</reference>
<keyword evidence="4" id="KW-1185">Reference proteome</keyword>
<keyword evidence="2" id="KW-0472">Membrane</keyword>
<evidence type="ECO:0000256" key="1">
    <source>
        <dbReference type="SAM" id="MobiDB-lite"/>
    </source>
</evidence>
<keyword evidence="2" id="KW-1133">Transmembrane helix</keyword>
<keyword evidence="2" id="KW-0812">Transmembrane</keyword>
<evidence type="ECO:0000313" key="3">
    <source>
        <dbReference type="EMBL" id="CAA7265746.1"/>
    </source>
</evidence>
<proteinExistence type="predicted"/>
<comment type="caution">
    <text evidence="3">The sequence shown here is derived from an EMBL/GenBank/DDBJ whole genome shotgun (WGS) entry which is preliminary data.</text>
</comment>
<accession>A0A8S0WU34</accession>
<organism evidence="3 4">
    <name type="scientific">Cyclocybe aegerita</name>
    <name type="common">Black poplar mushroom</name>
    <name type="synonym">Agrocybe aegerita</name>
    <dbReference type="NCBI Taxonomy" id="1973307"/>
    <lineage>
        <taxon>Eukaryota</taxon>
        <taxon>Fungi</taxon>
        <taxon>Dikarya</taxon>
        <taxon>Basidiomycota</taxon>
        <taxon>Agaricomycotina</taxon>
        <taxon>Agaricomycetes</taxon>
        <taxon>Agaricomycetidae</taxon>
        <taxon>Agaricales</taxon>
        <taxon>Agaricineae</taxon>
        <taxon>Bolbitiaceae</taxon>
        <taxon>Cyclocybe</taxon>
    </lineage>
</organism>
<protein>
    <recommendedName>
        <fullName evidence="5">F-box domain-containing protein</fullName>
    </recommendedName>
</protein>
<evidence type="ECO:0000313" key="4">
    <source>
        <dbReference type="Proteomes" id="UP000467700"/>
    </source>
</evidence>
<feature type="region of interest" description="Disordered" evidence="1">
    <location>
        <begin position="122"/>
        <end position="143"/>
    </location>
</feature>
<feature type="transmembrane region" description="Helical" evidence="2">
    <location>
        <begin position="187"/>
        <end position="210"/>
    </location>
</feature>
<name>A0A8S0WU34_CYCAE</name>
<sequence>MVHPFTRIRELIWILPTVLPFLRRSEQNPPEPTTRTKGLKRLRRLIRFKSLKRNETASVHFANEQEHIGILISETTVVASGGPSDGQELQDNRVMLAGPIDESGQYDTERIATTITSATSTPMLVGEPLSGDDSPPNYEPQPRDGETCLIAPVFHFALLEPPYILASRRATSRPGIDSSVERFRFQLLMMAFSICPTILLCLLIQLSLGLKVHETPDSQSIPTVVQDPLTGFAASEDGAPRFSVIKGIDKLPNELLVEILARLARSYWLEDAKLVCGLWFPSPFYTIQTEEPDVRDQILGNARRIINSENFDEVSFVIDA</sequence>
<evidence type="ECO:0000256" key="2">
    <source>
        <dbReference type="SAM" id="Phobius"/>
    </source>
</evidence>
<evidence type="ECO:0008006" key="5">
    <source>
        <dbReference type="Google" id="ProtNLM"/>
    </source>
</evidence>
<dbReference type="Proteomes" id="UP000467700">
    <property type="component" value="Unassembled WGS sequence"/>
</dbReference>
<dbReference type="EMBL" id="CACVBS010000050">
    <property type="protein sequence ID" value="CAA7265746.1"/>
    <property type="molecule type" value="Genomic_DNA"/>
</dbReference>
<gene>
    <name evidence="3" type="ORF">AAE3_LOCUS7873</name>
</gene>
<dbReference type="AlphaFoldDB" id="A0A8S0WU34"/>